<protein>
    <submittedName>
        <fullName evidence="1">Uncharacterized protein</fullName>
    </submittedName>
</protein>
<dbReference type="AlphaFoldDB" id="A0A1J9Q2K4"/>
<organism evidence="1 2">
    <name type="scientific">Emergomyces pasteurianus Ep9510</name>
    <dbReference type="NCBI Taxonomy" id="1447872"/>
    <lineage>
        <taxon>Eukaryota</taxon>
        <taxon>Fungi</taxon>
        <taxon>Dikarya</taxon>
        <taxon>Ascomycota</taxon>
        <taxon>Pezizomycotina</taxon>
        <taxon>Eurotiomycetes</taxon>
        <taxon>Eurotiomycetidae</taxon>
        <taxon>Onygenales</taxon>
        <taxon>Ajellomycetaceae</taxon>
        <taxon>Emergomyces</taxon>
    </lineage>
</organism>
<gene>
    <name evidence="1" type="ORF">AJ78_09069</name>
</gene>
<sequence length="55" mass="6620">MDATRPLPSDFQKRRLRKKALRKLRTQIKLSDDELRLIFQEMQKARSLTFDNPAF</sequence>
<dbReference type="Proteomes" id="UP000182235">
    <property type="component" value="Unassembled WGS sequence"/>
</dbReference>
<accession>A0A1J9Q2K4</accession>
<dbReference type="VEuPathDB" id="FungiDB:AJ78_09069"/>
<comment type="caution">
    <text evidence="1">The sequence shown here is derived from an EMBL/GenBank/DDBJ whole genome shotgun (WGS) entry which is preliminary data.</text>
</comment>
<dbReference type="EMBL" id="LGRN01001561">
    <property type="protein sequence ID" value="OJD09397.1"/>
    <property type="molecule type" value="Genomic_DNA"/>
</dbReference>
<keyword evidence="2" id="KW-1185">Reference proteome</keyword>
<name>A0A1J9Q2K4_9EURO</name>
<evidence type="ECO:0000313" key="1">
    <source>
        <dbReference type="EMBL" id="OJD09397.1"/>
    </source>
</evidence>
<feature type="non-terminal residue" evidence="1">
    <location>
        <position position="55"/>
    </location>
</feature>
<proteinExistence type="predicted"/>
<evidence type="ECO:0000313" key="2">
    <source>
        <dbReference type="Proteomes" id="UP000182235"/>
    </source>
</evidence>
<reference evidence="1 2" key="1">
    <citation type="submission" date="2015-07" db="EMBL/GenBank/DDBJ databases">
        <title>Emmonsia species relationships and genome sequence.</title>
        <authorList>
            <consortium name="The Broad Institute Genomics Platform"/>
            <person name="Cuomo C.A."/>
            <person name="Munoz J.F."/>
            <person name="Imamovic A."/>
            <person name="Priest M.E."/>
            <person name="Young S."/>
            <person name="Clay O.K."/>
            <person name="McEwen J.G."/>
        </authorList>
    </citation>
    <scope>NUCLEOTIDE SEQUENCE [LARGE SCALE GENOMIC DNA]</scope>
    <source>
        <strain evidence="1 2">UAMH 9510</strain>
    </source>
</reference>